<dbReference type="AlphaFoldDB" id="A0A7W4WCX9"/>
<dbReference type="RefSeq" id="WP_183460662.1">
    <property type="nucleotide sequence ID" value="NZ_JACHWZ010000012.1"/>
</dbReference>
<evidence type="ECO:0000313" key="2">
    <source>
        <dbReference type="Proteomes" id="UP000535937"/>
    </source>
</evidence>
<organism evidence="1 2">
    <name type="scientific">Microbulbifer rhizosphaerae</name>
    <dbReference type="NCBI Taxonomy" id="1562603"/>
    <lineage>
        <taxon>Bacteria</taxon>
        <taxon>Pseudomonadati</taxon>
        <taxon>Pseudomonadota</taxon>
        <taxon>Gammaproteobacteria</taxon>
        <taxon>Cellvibrionales</taxon>
        <taxon>Microbulbiferaceae</taxon>
        <taxon>Microbulbifer</taxon>
    </lineage>
</organism>
<sequence length="104" mass="11213">MDQYPTLNFITQDPDYSDYRPAVGPDGTVVIFERTAFQSGAPAGDTTLYVVDDLGNPDPLVFIPAGGPGQQTTICWWHLPASPALQAGPRGHTRRPVGKVTPFT</sequence>
<evidence type="ECO:0000313" key="1">
    <source>
        <dbReference type="EMBL" id="MBB3061869.1"/>
    </source>
</evidence>
<gene>
    <name evidence="1" type="ORF">FHS09_002712</name>
</gene>
<accession>A0A7W4WCX9</accession>
<evidence type="ECO:0008006" key="3">
    <source>
        <dbReference type="Google" id="ProtNLM"/>
    </source>
</evidence>
<proteinExistence type="predicted"/>
<reference evidence="1 2" key="1">
    <citation type="submission" date="2020-08" db="EMBL/GenBank/DDBJ databases">
        <title>Genomic Encyclopedia of Type Strains, Phase III (KMG-III): the genomes of soil and plant-associated and newly described type strains.</title>
        <authorList>
            <person name="Whitman W."/>
        </authorList>
    </citation>
    <scope>NUCLEOTIDE SEQUENCE [LARGE SCALE GENOMIC DNA]</scope>
    <source>
        <strain evidence="1 2">CECT 8799</strain>
    </source>
</reference>
<dbReference type="EMBL" id="JACHWZ010000012">
    <property type="protein sequence ID" value="MBB3061869.1"/>
    <property type="molecule type" value="Genomic_DNA"/>
</dbReference>
<dbReference type="Proteomes" id="UP000535937">
    <property type="component" value="Unassembled WGS sequence"/>
</dbReference>
<comment type="caution">
    <text evidence="1">The sequence shown here is derived from an EMBL/GenBank/DDBJ whole genome shotgun (WGS) entry which is preliminary data.</text>
</comment>
<protein>
    <recommendedName>
        <fullName evidence="3">WD40-like Beta Propeller Repeat</fullName>
    </recommendedName>
</protein>
<name>A0A7W4WCX9_9GAMM</name>
<keyword evidence="2" id="KW-1185">Reference proteome</keyword>